<dbReference type="PANTHER" id="PTHR30033">
    <property type="entry name" value="FLAGELLAR HOOK-ASSOCIATED PROTEIN 1"/>
    <property type="match status" value="1"/>
</dbReference>
<comment type="similarity">
    <text evidence="3">Belongs to the flagella basal body rod proteins family.</text>
</comment>
<reference evidence="10" key="1">
    <citation type="submission" date="2015-09" db="EMBL/GenBank/DDBJ databases">
        <authorList>
            <person name="Rodrigo-Torres Lidia"/>
            <person name="Arahal R.David."/>
        </authorList>
    </citation>
    <scope>NUCLEOTIDE SEQUENCE [LARGE SCALE GENOMIC DNA]</scope>
    <source>
        <strain evidence="10">CECT 5114</strain>
    </source>
</reference>
<dbReference type="RefSeq" id="WP_058314839.1">
    <property type="nucleotide sequence ID" value="NZ_CYTO01000019.1"/>
</dbReference>
<organism evidence="9 10">
    <name type="scientific">Cognatishimia activa</name>
    <dbReference type="NCBI Taxonomy" id="1715691"/>
    <lineage>
        <taxon>Bacteria</taxon>
        <taxon>Pseudomonadati</taxon>
        <taxon>Pseudomonadota</taxon>
        <taxon>Alphaproteobacteria</taxon>
        <taxon>Rhodobacterales</taxon>
        <taxon>Paracoccaceae</taxon>
        <taxon>Cognatishimia</taxon>
    </lineage>
</organism>
<keyword evidence="5" id="KW-0964">Secreted</keyword>
<evidence type="ECO:0000256" key="2">
    <source>
        <dbReference type="ARBA" id="ARBA00004613"/>
    </source>
</evidence>
<keyword evidence="9" id="KW-0966">Cell projection</keyword>
<keyword evidence="6" id="KW-0975">Bacterial flagellum</keyword>
<evidence type="ECO:0000256" key="1">
    <source>
        <dbReference type="ARBA" id="ARBA00004365"/>
    </source>
</evidence>
<comment type="subcellular location">
    <subcellularLocation>
        <location evidence="1">Bacterial flagellum</location>
    </subcellularLocation>
    <subcellularLocation>
        <location evidence="2">Secreted</location>
    </subcellularLocation>
</comment>
<accession>A0A0P1IQT4</accession>
<name>A0A0P1IQT4_9RHOB</name>
<dbReference type="PANTHER" id="PTHR30033:SF2">
    <property type="entry name" value="FLAGELLAR HOOK PROTEIN"/>
    <property type="match status" value="1"/>
</dbReference>
<dbReference type="STRING" id="1715691.TA5113_01890"/>
<evidence type="ECO:0000259" key="8">
    <source>
        <dbReference type="Pfam" id="PF22638"/>
    </source>
</evidence>
<keyword evidence="9" id="KW-0282">Flagellum</keyword>
<keyword evidence="10" id="KW-1185">Reference proteome</keyword>
<dbReference type="Pfam" id="PF22638">
    <property type="entry name" value="FlgK_D1"/>
    <property type="match status" value="1"/>
</dbReference>
<feature type="domain" description="Flagellar basal-body/hook protein C-terminal" evidence="7">
    <location>
        <begin position="434"/>
        <end position="469"/>
    </location>
</feature>
<evidence type="ECO:0000313" key="10">
    <source>
        <dbReference type="Proteomes" id="UP000051184"/>
    </source>
</evidence>
<dbReference type="Proteomes" id="UP000051184">
    <property type="component" value="Unassembled WGS sequence"/>
</dbReference>
<dbReference type="OrthoDB" id="7181295at2"/>
<evidence type="ECO:0000256" key="5">
    <source>
        <dbReference type="ARBA" id="ARBA00022525"/>
    </source>
</evidence>
<evidence type="ECO:0000256" key="4">
    <source>
        <dbReference type="ARBA" id="ARBA00016244"/>
    </source>
</evidence>
<feature type="domain" description="Flagellar hook-associated protein FlgK helical" evidence="8">
    <location>
        <begin position="106"/>
        <end position="300"/>
    </location>
</feature>
<keyword evidence="9" id="KW-0969">Cilium</keyword>
<evidence type="ECO:0000256" key="3">
    <source>
        <dbReference type="ARBA" id="ARBA00009677"/>
    </source>
</evidence>
<dbReference type="GO" id="GO:0009424">
    <property type="term" value="C:bacterial-type flagellum hook"/>
    <property type="evidence" value="ECO:0007669"/>
    <property type="project" value="InterPro"/>
</dbReference>
<dbReference type="Pfam" id="PF06429">
    <property type="entry name" value="Flg_bbr_C"/>
    <property type="match status" value="1"/>
</dbReference>
<evidence type="ECO:0000313" key="9">
    <source>
        <dbReference type="EMBL" id="CUK25883.1"/>
    </source>
</evidence>
<dbReference type="AlphaFoldDB" id="A0A0P1IQT4"/>
<dbReference type="EMBL" id="CYUE01000018">
    <property type="protein sequence ID" value="CUK25883.1"/>
    <property type="molecule type" value="Genomic_DNA"/>
</dbReference>
<dbReference type="InterPro" id="IPR010930">
    <property type="entry name" value="Flg_bb/hook_C_dom"/>
</dbReference>
<evidence type="ECO:0000259" key="7">
    <source>
        <dbReference type="Pfam" id="PF06429"/>
    </source>
</evidence>
<dbReference type="NCBIfam" id="TIGR02492">
    <property type="entry name" value="flgK_ends"/>
    <property type="match status" value="1"/>
</dbReference>
<dbReference type="SUPFAM" id="SSF64518">
    <property type="entry name" value="Phase 1 flagellin"/>
    <property type="match status" value="1"/>
</dbReference>
<dbReference type="GO" id="GO:0005576">
    <property type="term" value="C:extracellular region"/>
    <property type="evidence" value="ECO:0007669"/>
    <property type="project" value="UniProtKB-SubCell"/>
</dbReference>
<proteinExistence type="inferred from homology"/>
<dbReference type="InterPro" id="IPR002371">
    <property type="entry name" value="FlgK"/>
</dbReference>
<gene>
    <name evidence="9" type="primary">flgK</name>
    <name evidence="9" type="ORF">TA5114_01687</name>
</gene>
<evidence type="ECO:0000256" key="6">
    <source>
        <dbReference type="ARBA" id="ARBA00023143"/>
    </source>
</evidence>
<sequence length="472" mass="49648">MSLSGALNTAASGLRVHQTLSQVTAGNVANAMTEGYSRRSVALTSTALGTGGVLVSEVRREVDAALVRMSRAETARMSEQQAIHEGLRDYTLFLGQPGDGVSPGEKFGAFSASLTTLVNMPASTAAQQGVIFAAEDLAGTIRNASDRLASLRADVDMEIRYEVSDLNDKLYQLRDLNLRLRDFEPGTLEAASYSDQVDGLLDEVASITDIRISRTVDGAVNIYTTGGAALLEGDQVQDVTYNPGDGTLFAGTQEVTPGVAGVRGMEAGSLVGFVTLKREIIPEFQLQLDEYARGLIQAFEGADASLAVGQAGLFTDNGFTYDAANLEGLASRLRVNDAVDSGVGGSAHLIRDGLGATSEGLASDTTQIQAFIDSLHVAMNADPNTGIGATITLADYGSELVTAQGTRTSRAEQSFNAARSAAEVVQASRKNVEGVNIDEEMQNLMLIEQSYAANSKILTAVSEMLDELIAAV</sequence>
<protein>
    <recommendedName>
        <fullName evidence="4">Flagellar hook-associated protein 1</fullName>
    </recommendedName>
</protein>
<dbReference type="GO" id="GO:0005198">
    <property type="term" value="F:structural molecule activity"/>
    <property type="evidence" value="ECO:0007669"/>
    <property type="project" value="InterPro"/>
</dbReference>
<dbReference type="InterPro" id="IPR053927">
    <property type="entry name" value="FlgK_helical"/>
</dbReference>
<dbReference type="GO" id="GO:0044780">
    <property type="term" value="P:bacterial-type flagellum assembly"/>
    <property type="evidence" value="ECO:0007669"/>
    <property type="project" value="InterPro"/>
</dbReference>